<dbReference type="Proteomes" id="UP000319619">
    <property type="component" value="Unassembled WGS sequence"/>
</dbReference>
<dbReference type="InterPro" id="IPR029063">
    <property type="entry name" value="SAM-dependent_MTases_sf"/>
</dbReference>
<organism evidence="2 3">
    <name type="scientific">candidate division LCP-89 bacterium B3_LCP</name>
    <dbReference type="NCBI Taxonomy" id="2012998"/>
    <lineage>
        <taxon>Bacteria</taxon>
        <taxon>Pseudomonadati</taxon>
        <taxon>Bacteria division LCP-89</taxon>
    </lineage>
</organism>
<dbReference type="AlphaFoldDB" id="A0A532V5B7"/>
<dbReference type="PANTHER" id="PTHR43591:SF110">
    <property type="entry name" value="RHODANESE DOMAIN-CONTAINING PROTEIN"/>
    <property type="match status" value="1"/>
</dbReference>
<dbReference type="PANTHER" id="PTHR43591">
    <property type="entry name" value="METHYLTRANSFERASE"/>
    <property type="match status" value="1"/>
</dbReference>
<evidence type="ECO:0000313" key="2">
    <source>
        <dbReference type="EMBL" id="TKJ42389.1"/>
    </source>
</evidence>
<dbReference type="Pfam" id="PF08241">
    <property type="entry name" value="Methyltransf_11"/>
    <property type="match status" value="1"/>
</dbReference>
<comment type="caution">
    <text evidence="2">The sequence shown here is derived from an EMBL/GenBank/DDBJ whole genome shotgun (WGS) entry which is preliminary data.</text>
</comment>
<gene>
    <name evidence="2" type="ORF">CEE37_01530</name>
</gene>
<name>A0A532V5B7_UNCL8</name>
<protein>
    <recommendedName>
        <fullName evidence="1">Methyltransferase type 11 domain-containing protein</fullName>
    </recommendedName>
</protein>
<dbReference type="InterPro" id="IPR013216">
    <property type="entry name" value="Methyltransf_11"/>
</dbReference>
<proteinExistence type="predicted"/>
<evidence type="ECO:0000259" key="1">
    <source>
        <dbReference type="Pfam" id="PF08241"/>
    </source>
</evidence>
<evidence type="ECO:0000313" key="3">
    <source>
        <dbReference type="Proteomes" id="UP000319619"/>
    </source>
</evidence>
<dbReference type="CDD" id="cd02440">
    <property type="entry name" value="AdoMet_MTases"/>
    <property type="match status" value="1"/>
</dbReference>
<dbReference type="SUPFAM" id="SSF53335">
    <property type="entry name" value="S-adenosyl-L-methionine-dependent methyltransferases"/>
    <property type="match status" value="1"/>
</dbReference>
<dbReference type="EMBL" id="NJBN01000001">
    <property type="protein sequence ID" value="TKJ42389.1"/>
    <property type="molecule type" value="Genomic_DNA"/>
</dbReference>
<feature type="domain" description="Methyltransferase type 11" evidence="1">
    <location>
        <begin position="41"/>
        <end position="137"/>
    </location>
</feature>
<dbReference type="GO" id="GO:0008757">
    <property type="term" value="F:S-adenosylmethionine-dependent methyltransferase activity"/>
    <property type="evidence" value="ECO:0007669"/>
    <property type="project" value="InterPro"/>
</dbReference>
<dbReference type="Gene3D" id="3.40.50.150">
    <property type="entry name" value="Vaccinia Virus protein VP39"/>
    <property type="match status" value="1"/>
</dbReference>
<sequence>MKQLQYILPGEPIPRGSFFHQRRYRVALAMTDNLQGGGSLLDIGCGNASQTEFFAQHVDYAIGIDLQHHRLAEFHDELDRSNAENITLIGGSAQRLPFRDETFDCITCFEMLEHVPDQAKVLNEIHRVLKPEGRIILSVPHRWWIFETHGADLPLLPWNRVPFFSWLPKKIHDAWARARIYTESEIRKIIGESGFKEVQAKLLTAPMDVVKNERLQQLLRKTIFRGDTTTIPFLSSTIFASAKKST</sequence>
<reference evidence="2 3" key="1">
    <citation type="submission" date="2017-06" db="EMBL/GenBank/DDBJ databases">
        <title>Novel microbial phyla capable of carbon fixation and sulfur reduction in deep-sea sediments.</title>
        <authorList>
            <person name="Huang J."/>
            <person name="Baker B."/>
            <person name="Wang Y."/>
        </authorList>
    </citation>
    <scope>NUCLEOTIDE SEQUENCE [LARGE SCALE GENOMIC DNA]</scope>
    <source>
        <strain evidence="2">B3_LCP</strain>
    </source>
</reference>
<accession>A0A532V5B7</accession>